<dbReference type="GO" id="GO:0005741">
    <property type="term" value="C:mitochondrial outer membrane"/>
    <property type="evidence" value="ECO:0007669"/>
    <property type="project" value="TreeGrafter"/>
</dbReference>
<protein>
    <recommendedName>
        <fullName evidence="9">SET domain-containing protein</fullName>
    </recommendedName>
</protein>
<name>A0A9W8IQT3_9AGAR</name>
<proteinExistence type="predicted"/>
<dbReference type="OrthoDB" id="2913120at2759"/>
<dbReference type="SMART" id="SM00317">
    <property type="entry name" value="SET"/>
    <property type="match status" value="1"/>
</dbReference>
<evidence type="ECO:0000256" key="1">
    <source>
        <dbReference type="ARBA" id="ARBA00004225"/>
    </source>
</evidence>
<dbReference type="InterPro" id="IPR056884">
    <property type="entry name" value="NPHP3-like_N"/>
</dbReference>
<dbReference type="SUPFAM" id="SSF82199">
    <property type="entry name" value="SET domain"/>
    <property type="match status" value="1"/>
</dbReference>
<reference evidence="10" key="1">
    <citation type="submission" date="2022-06" db="EMBL/GenBank/DDBJ databases">
        <title>Genome Sequence of Candolleomyces eurysporus.</title>
        <authorList>
            <person name="Buettner E."/>
        </authorList>
    </citation>
    <scope>NUCLEOTIDE SEQUENCE</scope>
    <source>
        <strain evidence="10">VTCC 930004</strain>
    </source>
</reference>
<comment type="caution">
    <text evidence="10">The sequence shown here is derived from an EMBL/GenBank/DDBJ whole genome shotgun (WGS) entry which is preliminary data.</text>
</comment>
<comment type="subcellular location">
    <subcellularLocation>
        <location evidence="1">Mitochondrion membrane</location>
        <topology evidence="1">Multi-pass membrane protein</topology>
    </subcellularLocation>
</comment>
<evidence type="ECO:0000313" key="10">
    <source>
        <dbReference type="EMBL" id="KAJ2921060.1"/>
    </source>
</evidence>
<dbReference type="Pfam" id="PF00856">
    <property type="entry name" value="SET"/>
    <property type="match status" value="1"/>
</dbReference>
<feature type="region of interest" description="Disordered" evidence="7">
    <location>
        <begin position="708"/>
        <end position="735"/>
    </location>
</feature>
<feature type="compositionally biased region" description="Basic and acidic residues" evidence="7">
    <location>
        <begin position="888"/>
        <end position="899"/>
    </location>
</feature>
<feature type="domain" description="SET" evidence="9">
    <location>
        <begin position="979"/>
        <end position="1134"/>
    </location>
</feature>
<dbReference type="Gene3D" id="3.40.50.300">
    <property type="entry name" value="P-loop containing nucleotide triphosphate hydrolases"/>
    <property type="match status" value="1"/>
</dbReference>
<evidence type="ECO:0000256" key="5">
    <source>
        <dbReference type="ARBA" id="ARBA00023128"/>
    </source>
</evidence>
<keyword evidence="6 8" id="KW-0472">Membrane</keyword>
<evidence type="ECO:0000256" key="3">
    <source>
        <dbReference type="ARBA" id="ARBA00022737"/>
    </source>
</evidence>
<feature type="compositionally biased region" description="Low complexity" evidence="7">
    <location>
        <begin position="726"/>
        <end position="735"/>
    </location>
</feature>
<accession>A0A9W8IQT3</accession>
<evidence type="ECO:0000256" key="4">
    <source>
        <dbReference type="ARBA" id="ARBA00022989"/>
    </source>
</evidence>
<dbReference type="InterPro" id="IPR027417">
    <property type="entry name" value="P-loop_NTPase"/>
</dbReference>
<evidence type="ECO:0000256" key="2">
    <source>
        <dbReference type="ARBA" id="ARBA00022692"/>
    </source>
</evidence>
<dbReference type="PANTHER" id="PTHR28234:SF1">
    <property type="entry name" value="NUCLEAR CONTROL OF ATPASE PROTEIN 2"/>
    <property type="match status" value="1"/>
</dbReference>
<dbReference type="Proteomes" id="UP001140091">
    <property type="component" value="Unassembled WGS sequence"/>
</dbReference>
<sequence length="1902" mass="211740">MSASVASSPTLIDSPHSFDHDFSTNHRQFRLFDNVPPIDFTNPRPPSYSDHELFSDEDEDSRFSARFRSRAFSDASNDPLLTPRPQSTVDGSMRIRLSSPVQQRPPAGLQLLYTHIAHGAVYDAVVERFSPPACQPETHMAIVDDVMSWIQYTPPLNSPSYPEEPSSPSTPVPVPTSATLAFYGPHARNNNRNRSLPSTTVVQPEHILWLTGPTSTGKSSLMQTIAERCSNTIIPSQSSEPQPLLAGTFFFRHNRAPRNNKSKFVTTIAYQLARSVPGLGELVGNAIEKDVGVLLLAEDEDRAAASGSARSSGIAFQMEKLVLEPLSHLLKERHQEHHATAATVYQRYPALTPRVVLVDAVDECINDEDQIEILNLLRKLSQDKRFTSFFRLVVSSKPHRTIERQFKLHPDLDLTTYRLTLPFAANSSEKARGSRRGRGRGALGNNDTAKDDDLEIEIRLYLQCKFNEICRKWYGLPKDVEWPDAGNDTSSREGVINRLVYNASGKFSYALAVIRFIMGGNDDSLSSRYWDPKRLLDLVLQAKFTKSYQNPFAALDALYATIIQEAAEKSGFKEASQLARAIREVDELLGVGTGIELTLPRLALFFGFDTSTSGEEESDSRCLETAFTGGWLSSILDVPAPDIPTVPHAHFRGGPSLRRVVTFHDKSFTDFIRDPSRSKNLFVSRSQLYTDLAVRYLRSASAQHQFKPVEGRASSSTTRSGKVVLSPGSSTSSFSATYNEEEMDLPEMPFSAPAATTSFQRGSTYPSLQRRSQHHRRHASAPVSPYAIDADDASLFLSQMHLGKFCSFSVSNDPELEKELMQFDVELWLFGIAASCDLESSNPAPAAVSHALPVAGGMMTARPGPHDHRRTMSEAITKKRSSMFEGGENEKEKEREREKKRTEALMKLHGTPHASSLSAGPESDIDAMYRSIPYAHHVIQLQAPSPTQTPMTISGLFHPDMIPLLPNPLPLAAPTMEDPPFKVINTPTKGFGMFAARPISKGSLIFVEHPIFIVPAMPLPKGPGFQVYEQVGNGIPEDQYQEMTTMANCRDAEECPSIVEGVARTNALNLEFQFPSTFDGSGGRHYGGAFLKINRCNHSCGPNAAYKWNLSLLSATLYALRDIQEEEEITITYADPLQPRSDRWKKLQPDYKFTCDCPWCTHSDSAAQEESDKSREYLRTYVATHPSYRKWSADPCLPENHVIDAHLSALPVIQREGLDALLPLFMEEILRCHGELGNEAEFKAWTGKTITLCSVGDRKLAQELERYLENPQKNFPRWGKRRAKPIREAPLGPLTTLLASVDKPRLSPSEVADAAAKLQDCNELVATTEREAEDQALLKQAIVAKLAIALYADALETQITQALDMETEAQWWADVERSRANVAWYLLQTLPHRLADLFRTVVEHIHAQNPDITSLRSLSISSLASTTMAALHTLQPGMFLSTVFPQPLSVISSAQVWRKRILLPHQLAQQECRYNRLALEKLRDERATTLGRLALLRGHEQNSEEFLRRLIDVLSPGSSNIITENPIFPLLQYISVNVLPSLSSTHHSHLRTQNLLRPSRLTQLWPKLLLLPPLTWYAIRVASNAAPAIATFFQDAKETTEAFVQGWLVDPLKDVLRTIRAGSGGSLEGEVGVIVRPEGVRADMDSLERMAVSLAVDVLGYDPSDTTKIDALRNQVRVGDLTDIMRVYEEDMRTPVSSAIRGSLVRGILLQVQKAKVDIDQALTGIDKLLKSQELTFAFVGVAPALGLTYLALGLVGRALFLDDTDRDKRRFGGVVKRGEVWADMRRIERILIKERRRSKKEGTNSNEDAESPLPPLSTGLLLLSLTRLRSYAQTHMPTTSTSNSVSGKRQGMGHAYTQLGGMRAAFLEDLSDLEDPSLGRQSKMKTVDRMWRCWADVLGWK</sequence>
<dbReference type="EMBL" id="JANBPK010001685">
    <property type="protein sequence ID" value="KAJ2921060.1"/>
    <property type="molecule type" value="Genomic_DNA"/>
</dbReference>
<dbReference type="InterPro" id="IPR001214">
    <property type="entry name" value="SET_dom"/>
</dbReference>
<feature type="region of interest" description="Disordered" evidence="7">
    <location>
        <begin position="880"/>
        <end position="899"/>
    </location>
</feature>
<dbReference type="PANTHER" id="PTHR28234">
    <property type="entry name" value="NUCLEAR CONTROL OF ATPASE PROTEIN 2"/>
    <property type="match status" value="1"/>
</dbReference>
<keyword evidence="3" id="KW-0677">Repeat</keyword>
<dbReference type="Pfam" id="PF08637">
    <property type="entry name" value="NCA2"/>
    <property type="match status" value="1"/>
</dbReference>
<organism evidence="10 11">
    <name type="scientific">Candolleomyces eurysporus</name>
    <dbReference type="NCBI Taxonomy" id="2828524"/>
    <lineage>
        <taxon>Eukaryota</taxon>
        <taxon>Fungi</taxon>
        <taxon>Dikarya</taxon>
        <taxon>Basidiomycota</taxon>
        <taxon>Agaricomycotina</taxon>
        <taxon>Agaricomycetes</taxon>
        <taxon>Agaricomycetidae</taxon>
        <taxon>Agaricales</taxon>
        <taxon>Agaricineae</taxon>
        <taxon>Psathyrellaceae</taxon>
        <taxon>Candolleomyces</taxon>
    </lineage>
</organism>
<dbReference type="InterPro" id="IPR013946">
    <property type="entry name" value="NCA2-like"/>
</dbReference>
<dbReference type="Pfam" id="PF24883">
    <property type="entry name" value="NPHP3_N"/>
    <property type="match status" value="1"/>
</dbReference>
<gene>
    <name evidence="10" type="ORF">H1R20_g16037</name>
</gene>
<dbReference type="CDD" id="cd20071">
    <property type="entry name" value="SET_SMYD"/>
    <property type="match status" value="1"/>
</dbReference>
<keyword evidence="4 8" id="KW-1133">Transmembrane helix</keyword>
<dbReference type="Gene3D" id="2.170.270.10">
    <property type="entry name" value="SET domain"/>
    <property type="match status" value="1"/>
</dbReference>
<dbReference type="PROSITE" id="PS50280">
    <property type="entry name" value="SET"/>
    <property type="match status" value="1"/>
</dbReference>
<evidence type="ECO:0000256" key="8">
    <source>
        <dbReference type="SAM" id="Phobius"/>
    </source>
</evidence>
<keyword evidence="2 8" id="KW-0812">Transmembrane</keyword>
<evidence type="ECO:0000256" key="6">
    <source>
        <dbReference type="ARBA" id="ARBA00023136"/>
    </source>
</evidence>
<dbReference type="InterPro" id="IPR046341">
    <property type="entry name" value="SET_dom_sf"/>
</dbReference>
<keyword evidence="11" id="KW-1185">Reference proteome</keyword>
<dbReference type="SUPFAM" id="SSF52540">
    <property type="entry name" value="P-loop containing nucleoside triphosphate hydrolases"/>
    <property type="match status" value="1"/>
</dbReference>
<evidence type="ECO:0000259" key="9">
    <source>
        <dbReference type="PROSITE" id="PS50280"/>
    </source>
</evidence>
<feature type="non-terminal residue" evidence="10">
    <location>
        <position position="1902"/>
    </location>
</feature>
<feature type="transmembrane region" description="Helical" evidence="8">
    <location>
        <begin position="1737"/>
        <end position="1761"/>
    </location>
</feature>
<keyword evidence="5" id="KW-0496">Mitochondrion</keyword>
<evidence type="ECO:0000313" key="11">
    <source>
        <dbReference type="Proteomes" id="UP001140091"/>
    </source>
</evidence>
<evidence type="ECO:0000256" key="7">
    <source>
        <dbReference type="SAM" id="MobiDB-lite"/>
    </source>
</evidence>